<organism evidence="8 9">
    <name type="scientific">Thalictrum thalictroides</name>
    <name type="common">Rue-anemone</name>
    <name type="synonym">Anemone thalictroides</name>
    <dbReference type="NCBI Taxonomy" id="46969"/>
    <lineage>
        <taxon>Eukaryota</taxon>
        <taxon>Viridiplantae</taxon>
        <taxon>Streptophyta</taxon>
        <taxon>Embryophyta</taxon>
        <taxon>Tracheophyta</taxon>
        <taxon>Spermatophyta</taxon>
        <taxon>Magnoliopsida</taxon>
        <taxon>Ranunculales</taxon>
        <taxon>Ranunculaceae</taxon>
        <taxon>Thalictroideae</taxon>
        <taxon>Thalictrum</taxon>
    </lineage>
</organism>
<dbReference type="GO" id="GO:0098542">
    <property type="term" value="P:defense response to other organism"/>
    <property type="evidence" value="ECO:0007669"/>
    <property type="project" value="InterPro"/>
</dbReference>
<dbReference type="PANTHER" id="PTHR31415:SF130">
    <property type="entry name" value="NDR1_HIN1-LIKE PROTEIN 6"/>
    <property type="match status" value="1"/>
</dbReference>
<keyword evidence="4 6" id="KW-0472">Membrane</keyword>
<keyword evidence="2 6" id="KW-0812">Transmembrane</keyword>
<dbReference type="Pfam" id="PF03168">
    <property type="entry name" value="LEA_2"/>
    <property type="match status" value="1"/>
</dbReference>
<dbReference type="GO" id="GO:0009506">
    <property type="term" value="C:plasmodesma"/>
    <property type="evidence" value="ECO:0007669"/>
    <property type="project" value="TreeGrafter"/>
</dbReference>
<keyword evidence="3 6" id="KW-1133">Transmembrane helix</keyword>
<accession>A0A7J6WH59</accession>
<sequence length="276" mass="31566">MSTSRQENDPNKPVTGYPYPPPSMAAQPNNYPTPPPPEHQFHYHQQQQSHTGTAYPYTVPPPANYYYNNPNNNPYPPQPYYDPQRATLFRRLIIAMIAVFILFGVITFIMWLVLRPHVPDFQIESASVTGFNTSVPSQFTANWDVGFFVRNPNNKMTILYERLDGYVYYHNEQLSEIGIAPFVQNTKSETRFRAKFAAPGTYVNGDLINQMTAERNRGRVNFNLKIMGWIRFRSGSWKTRMRMMRVICEDVTIVFSANSGGVGTMSGGPKKCDVDL</sequence>
<keyword evidence="9" id="KW-1185">Reference proteome</keyword>
<comment type="caution">
    <text evidence="8">The sequence shown here is derived from an EMBL/GenBank/DDBJ whole genome shotgun (WGS) entry which is preliminary data.</text>
</comment>
<feature type="compositionally biased region" description="Basic and acidic residues" evidence="5">
    <location>
        <begin position="1"/>
        <end position="10"/>
    </location>
</feature>
<evidence type="ECO:0000313" key="9">
    <source>
        <dbReference type="Proteomes" id="UP000554482"/>
    </source>
</evidence>
<dbReference type="InterPro" id="IPR004864">
    <property type="entry name" value="LEA_2"/>
</dbReference>
<evidence type="ECO:0000256" key="5">
    <source>
        <dbReference type="SAM" id="MobiDB-lite"/>
    </source>
</evidence>
<gene>
    <name evidence="8" type="ORF">FRX31_013725</name>
</gene>
<evidence type="ECO:0000313" key="8">
    <source>
        <dbReference type="EMBL" id="KAF5196689.1"/>
    </source>
</evidence>
<dbReference type="AlphaFoldDB" id="A0A7J6WH59"/>
<protein>
    <submittedName>
        <fullName evidence="8">Late embryogenesis abundant protein</fullName>
    </submittedName>
</protein>
<evidence type="ECO:0000256" key="2">
    <source>
        <dbReference type="ARBA" id="ARBA00022692"/>
    </source>
</evidence>
<comment type="subcellular location">
    <subcellularLocation>
        <location evidence="1">Membrane</location>
        <topology evidence="1">Single-pass membrane protein</topology>
    </subcellularLocation>
</comment>
<evidence type="ECO:0000259" key="7">
    <source>
        <dbReference type="Pfam" id="PF03168"/>
    </source>
</evidence>
<evidence type="ECO:0000256" key="3">
    <source>
        <dbReference type="ARBA" id="ARBA00022989"/>
    </source>
</evidence>
<evidence type="ECO:0000256" key="1">
    <source>
        <dbReference type="ARBA" id="ARBA00004167"/>
    </source>
</evidence>
<dbReference type="InterPro" id="IPR044839">
    <property type="entry name" value="NDR1-like"/>
</dbReference>
<name>A0A7J6WH59_THATH</name>
<feature type="region of interest" description="Disordered" evidence="5">
    <location>
        <begin position="1"/>
        <end position="55"/>
    </location>
</feature>
<dbReference type="Proteomes" id="UP000554482">
    <property type="component" value="Unassembled WGS sequence"/>
</dbReference>
<dbReference type="OrthoDB" id="695142at2759"/>
<dbReference type="GO" id="GO:0005886">
    <property type="term" value="C:plasma membrane"/>
    <property type="evidence" value="ECO:0007669"/>
    <property type="project" value="TreeGrafter"/>
</dbReference>
<dbReference type="PANTHER" id="PTHR31415">
    <property type="entry name" value="OS05G0367900 PROTEIN"/>
    <property type="match status" value="1"/>
</dbReference>
<evidence type="ECO:0000256" key="4">
    <source>
        <dbReference type="ARBA" id="ARBA00023136"/>
    </source>
</evidence>
<reference evidence="8 9" key="1">
    <citation type="submission" date="2020-06" db="EMBL/GenBank/DDBJ databases">
        <title>Transcriptomic and genomic resources for Thalictrum thalictroides and T. hernandezii: Facilitating candidate gene discovery in an emerging model plant lineage.</title>
        <authorList>
            <person name="Arias T."/>
            <person name="Riano-Pachon D.M."/>
            <person name="Di Stilio V.S."/>
        </authorList>
    </citation>
    <scope>NUCLEOTIDE SEQUENCE [LARGE SCALE GENOMIC DNA]</scope>
    <source>
        <strain evidence="9">cv. WT478/WT964</strain>
        <tissue evidence="8">Leaves</tissue>
    </source>
</reference>
<feature type="domain" description="Late embryogenesis abundant protein LEA-2 subgroup" evidence="7">
    <location>
        <begin position="149"/>
        <end position="236"/>
    </location>
</feature>
<proteinExistence type="predicted"/>
<evidence type="ECO:0000256" key="6">
    <source>
        <dbReference type="SAM" id="Phobius"/>
    </source>
</evidence>
<feature type="transmembrane region" description="Helical" evidence="6">
    <location>
        <begin position="92"/>
        <end position="114"/>
    </location>
</feature>
<dbReference type="EMBL" id="JABWDY010015644">
    <property type="protein sequence ID" value="KAF5196689.1"/>
    <property type="molecule type" value="Genomic_DNA"/>
</dbReference>